<accession>A0A1G5ASQ7</accession>
<dbReference type="STRING" id="419481.SAMN05216233_101421"/>
<dbReference type="RefSeq" id="WP_092207715.1">
    <property type="nucleotide sequence ID" value="NZ_FMUX01000001.1"/>
</dbReference>
<dbReference type="OrthoDB" id="5431733at2"/>
<evidence type="ECO:0000313" key="2">
    <source>
        <dbReference type="Proteomes" id="UP000198870"/>
    </source>
</evidence>
<name>A0A1G5ASQ7_9BACT</name>
<sequence>MYSINRQVIVIKPKTPYLDWVNTLMSSDEHMDIEALSTDCLSYLLPHFDDDKETNRYIKKIYDQIFELELEGWSTDERTWPPKRTYPLFKKWFSIETHSEVIDVLKTKIEKEPI</sequence>
<organism evidence="1 2">
    <name type="scientific">Desulfoluna spongiiphila</name>
    <dbReference type="NCBI Taxonomy" id="419481"/>
    <lineage>
        <taxon>Bacteria</taxon>
        <taxon>Pseudomonadati</taxon>
        <taxon>Thermodesulfobacteriota</taxon>
        <taxon>Desulfobacteria</taxon>
        <taxon>Desulfobacterales</taxon>
        <taxon>Desulfolunaceae</taxon>
        <taxon>Desulfoluna</taxon>
    </lineage>
</organism>
<dbReference type="Proteomes" id="UP000198870">
    <property type="component" value="Unassembled WGS sequence"/>
</dbReference>
<reference evidence="1 2" key="1">
    <citation type="submission" date="2016-10" db="EMBL/GenBank/DDBJ databases">
        <authorList>
            <person name="de Groot N.N."/>
        </authorList>
    </citation>
    <scope>NUCLEOTIDE SEQUENCE [LARGE SCALE GENOMIC DNA]</scope>
    <source>
        <strain evidence="1 2">AA1</strain>
    </source>
</reference>
<dbReference type="EMBL" id="FMUX01000001">
    <property type="protein sequence ID" value="SCX80840.1"/>
    <property type="molecule type" value="Genomic_DNA"/>
</dbReference>
<protein>
    <submittedName>
        <fullName evidence="1">Uncharacterized protein</fullName>
    </submittedName>
</protein>
<keyword evidence="2" id="KW-1185">Reference proteome</keyword>
<proteinExistence type="predicted"/>
<evidence type="ECO:0000313" key="1">
    <source>
        <dbReference type="EMBL" id="SCX80840.1"/>
    </source>
</evidence>
<gene>
    <name evidence="1" type="ORF">SAMN05216233_101421</name>
</gene>
<dbReference type="AlphaFoldDB" id="A0A1G5ASQ7"/>